<dbReference type="EMBL" id="CM051394">
    <property type="protein sequence ID" value="KAJ4728189.1"/>
    <property type="molecule type" value="Genomic_DNA"/>
</dbReference>
<name>A0ACC1YYS0_MELAZ</name>
<reference evidence="1 2" key="1">
    <citation type="journal article" date="2023" name="Science">
        <title>Complex scaffold remodeling in plant triterpene biosynthesis.</title>
        <authorList>
            <person name="De La Pena R."/>
            <person name="Hodgson H."/>
            <person name="Liu J.C."/>
            <person name="Stephenson M.J."/>
            <person name="Martin A.C."/>
            <person name="Owen C."/>
            <person name="Harkess A."/>
            <person name="Leebens-Mack J."/>
            <person name="Jimenez L.E."/>
            <person name="Osbourn A."/>
            <person name="Sattely E.S."/>
        </authorList>
    </citation>
    <scope>NUCLEOTIDE SEQUENCE [LARGE SCALE GENOMIC DNA]</scope>
    <source>
        <strain evidence="2">cv. JPN11</strain>
        <tissue evidence="1">Leaf</tissue>
    </source>
</reference>
<sequence>MAFLISPPEISTKIFSYPNPNSRNHKNLSILSNCEKKHSKVRVRFSGISGLDKNVRLSGQFSAPVKPSKEEEEKQNYYVNMGYAIRTLREEFPALFYRELSFDIYRDDIVFKDPMNTFVGIENYKSIFWALRFHGRIFFRALWLDIISVWQPVENIIMVRWTVHGVPRVPWESRGRFDGTSEYKLDKNGKIYEHRVDNIALNSPPPKFRVLAVEELIQSIGCPSTPKPTYFEISSSERT</sequence>
<gene>
    <name evidence="1" type="ORF">OWV82_001166</name>
</gene>
<dbReference type="Proteomes" id="UP001164539">
    <property type="component" value="Chromosome 1"/>
</dbReference>
<proteinExistence type="predicted"/>
<comment type="caution">
    <text evidence="1">The sequence shown here is derived from an EMBL/GenBank/DDBJ whole genome shotgun (WGS) entry which is preliminary data.</text>
</comment>
<organism evidence="1 2">
    <name type="scientific">Melia azedarach</name>
    <name type="common">Chinaberry tree</name>
    <dbReference type="NCBI Taxonomy" id="155640"/>
    <lineage>
        <taxon>Eukaryota</taxon>
        <taxon>Viridiplantae</taxon>
        <taxon>Streptophyta</taxon>
        <taxon>Embryophyta</taxon>
        <taxon>Tracheophyta</taxon>
        <taxon>Spermatophyta</taxon>
        <taxon>Magnoliopsida</taxon>
        <taxon>eudicotyledons</taxon>
        <taxon>Gunneridae</taxon>
        <taxon>Pentapetalae</taxon>
        <taxon>rosids</taxon>
        <taxon>malvids</taxon>
        <taxon>Sapindales</taxon>
        <taxon>Meliaceae</taxon>
        <taxon>Melia</taxon>
    </lineage>
</organism>
<protein>
    <submittedName>
        <fullName evidence="1">DUF2358 domain-containing protein</fullName>
    </submittedName>
</protein>
<keyword evidence="2" id="KW-1185">Reference proteome</keyword>
<evidence type="ECO:0000313" key="2">
    <source>
        <dbReference type="Proteomes" id="UP001164539"/>
    </source>
</evidence>
<accession>A0ACC1YYS0</accession>
<evidence type="ECO:0000313" key="1">
    <source>
        <dbReference type="EMBL" id="KAJ4728189.1"/>
    </source>
</evidence>